<name>A0A1S1MZ31_9GAMM</name>
<dbReference type="OrthoDB" id="6293670at2"/>
<dbReference type="RefSeq" id="WP_070983009.1">
    <property type="nucleotide sequence ID" value="NZ_MKJU01000005.1"/>
</dbReference>
<dbReference type="AlphaFoldDB" id="A0A1S1MZ31"/>
<accession>A0A1S1MZ31</accession>
<organism evidence="1 2">
    <name type="scientific">Pseudoalteromonas amylolytica</name>
    <dbReference type="NCBI Taxonomy" id="1859457"/>
    <lineage>
        <taxon>Bacteria</taxon>
        <taxon>Pseudomonadati</taxon>
        <taxon>Pseudomonadota</taxon>
        <taxon>Gammaproteobacteria</taxon>
        <taxon>Alteromonadales</taxon>
        <taxon>Pseudoalteromonadaceae</taxon>
        <taxon>Pseudoalteromonas</taxon>
    </lineage>
</organism>
<evidence type="ECO:0000313" key="2">
    <source>
        <dbReference type="Proteomes" id="UP000179786"/>
    </source>
</evidence>
<keyword evidence="2" id="KW-1185">Reference proteome</keyword>
<comment type="caution">
    <text evidence="1">The sequence shown here is derived from an EMBL/GenBank/DDBJ whole genome shotgun (WGS) entry which is preliminary data.</text>
</comment>
<dbReference type="Proteomes" id="UP000179786">
    <property type="component" value="Unassembled WGS sequence"/>
</dbReference>
<dbReference type="EMBL" id="MKJU01000005">
    <property type="protein sequence ID" value="OHU93004.1"/>
    <property type="molecule type" value="Genomic_DNA"/>
</dbReference>
<proteinExistence type="predicted"/>
<protein>
    <submittedName>
        <fullName evidence="1">Uncharacterized protein</fullName>
    </submittedName>
</protein>
<gene>
    <name evidence="1" type="ORF">BET10_03060</name>
</gene>
<sequence length="87" mass="10134">MTEQNQQLDNSVIATLKNKDHSALSEKLDALACTHTDIIELLAQYQALSDQDDDERFDAWYDELCKPQLEVLKAFEVMRAHFDQEYQ</sequence>
<evidence type="ECO:0000313" key="1">
    <source>
        <dbReference type="EMBL" id="OHU93004.1"/>
    </source>
</evidence>
<reference evidence="1 2" key="1">
    <citation type="submission" date="2016-09" db="EMBL/GenBank/DDBJ databases">
        <title>Pseudoalteromonas amylolytica sp. nov., isolated from the surface seawater.</title>
        <authorList>
            <person name="Wu Y.-H."/>
            <person name="Cheng H."/>
            <person name="Jin X.-B."/>
            <person name="Wang C.-S."/>
            <person name="Xu X.-W."/>
        </authorList>
    </citation>
    <scope>NUCLEOTIDE SEQUENCE [LARGE SCALE GENOMIC DNA]</scope>
    <source>
        <strain evidence="1 2">JW1</strain>
    </source>
</reference>